<evidence type="ECO:0000313" key="3">
    <source>
        <dbReference type="Proteomes" id="UP000694557"/>
    </source>
</evidence>
<accession>A0A8C7K710</accession>
<name>A0A8C7K710_ONCKI</name>
<proteinExistence type="predicted"/>
<evidence type="ECO:0000313" key="2">
    <source>
        <dbReference type="Ensembl" id="ENSOKIP00005098439.1"/>
    </source>
</evidence>
<evidence type="ECO:0000256" key="1">
    <source>
        <dbReference type="SAM" id="MobiDB-lite"/>
    </source>
</evidence>
<feature type="region of interest" description="Disordered" evidence="1">
    <location>
        <begin position="58"/>
        <end position="109"/>
    </location>
</feature>
<organism evidence="2 3">
    <name type="scientific">Oncorhynchus kisutch</name>
    <name type="common">Coho salmon</name>
    <name type="synonym">Salmo kisutch</name>
    <dbReference type="NCBI Taxonomy" id="8019"/>
    <lineage>
        <taxon>Eukaryota</taxon>
        <taxon>Metazoa</taxon>
        <taxon>Chordata</taxon>
        <taxon>Craniata</taxon>
        <taxon>Vertebrata</taxon>
        <taxon>Euteleostomi</taxon>
        <taxon>Actinopterygii</taxon>
        <taxon>Neopterygii</taxon>
        <taxon>Teleostei</taxon>
        <taxon>Protacanthopterygii</taxon>
        <taxon>Salmoniformes</taxon>
        <taxon>Salmonidae</taxon>
        <taxon>Salmoninae</taxon>
        <taxon>Oncorhynchus</taxon>
    </lineage>
</organism>
<feature type="compositionally biased region" description="Low complexity" evidence="1">
    <location>
        <begin position="83"/>
        <end position="97"/>
    </location>
</feature>
<gene>
    <name evidence="2" type="primary">LOC116369460</name>
</gene>
<reference evidence="2" key="2">
    <citation type="submission" date="2025-09" db="UniProtKB">
        <authorList>
            <consortium name="Ensembl"/>
        </authorList>
    </citation>
    <scope>IDENTIFICATION</scope>
</reference>
<reference evidence="2" key="1">
    <citation type="submission" date="2025-08" db="UniProtKB">
        <authorList>
            <consortium name="Ensembl"/>
        </authorList>
    </citation>
    <scope>IDENTIFICATION</scope>
</reference>
<dbReference type="Proteomes" id="UP000694557">
    <property type="component" value="Unassembled WGS sequence"/>
</dbReference>
<feature type="region of interest" description="Disordered" evidence="1">
    <location>
        <begin position="123"/>
        <end position="149"/>
    </location>
</feature>
<keyword evidence="3" id="KW-1185">Reference proteome</keyword>
<dbReference type="AlphaFoldDB" id="A0A8C7K710"/>
<dbReference type="Ensembl" id="ENSOKIT00005105484.1">
    <property type="protein sequence ID" value="ENSOKIP00005098439.1"/>
    <property type="gene ID" value="ENSOKIG00005043313.1"/>
</dbReference>
<dbReference type="PANTHER" id="PTHR24102">
    <property type="entry name" value="PHD FINGER PROTEIN"/>
    <property type="match status" value="1"/>
</dbReference>
<dbReference type="PANTHER" id="PTHR24102:SF18">
    <property type="entry name" value="PHD FINGER PROTEIN 21B"/>
    <property type="match status" value="1"/>
</dbReference>
<protein>
    <submittedName>
        <fullName evidence="2">PHD finger protein 21B-like</fullName>
    </submittedName>
</protein>
<dbReference type="GeneTree" id="ENSGT00940000161105"/>
<sequence>PTSTSSSSPTATSASVAPGVTFSIISASPPADTGNNRVWTINEAVKVQPLVFNTDNKLKIIQPEAETPSSSQDSPGGPQGADSPSQEIPSTSPSSTPAKKKKKDEDSEKMTFMVALGLVTTETLEEIQTKRQERKRRSTANPAYSGLVQPERKRLASNYLNDPLFLSVRGKTHVYQPIKLPERPTLPVSER</sequence>